<dbReference type="EMBL" id="VSSQ01003558">
    <property type="protein sequence ID" value="MPM21278.1"/>
    <property type="molecule type" value="Genomic_DNA"/>
</dbReference>
<evidence type="ECO:0000313" key="1">
    <source>
        <dbReference type="EMBL" id="MPM21278.1"/>
    </source>
</evidence>
<protein>
    <recommendedName>
        <fullName evidence="2">6-bladed beta-propeller</fullName>
    </recommendedName>
</protein>
<sequence length="399" mass="44742">MKRSTIISAAILFVMFGFIGCNESQKSELLTASVREALNSPTTLSIADEIESAEYIPLEVTNNDASLIDGVVDFAITNKYIYVLVDKQPRIVLFDRKGHFLRTFLHQGQGPNDFRGMIGFIQADEANKRFYVIGDKIGVYTLEGEFIEDFPINYPLIYAHYLGKGRFGAVSIPFMPFQEGGFGIGVFGEDGEAIMTKNDFYSQLVPKEDSGFTFGVMSSPSDCDKQSVLFKTASNDTIFRLLSDTIQPALVAKLGNSNEEIIRGLNIRDIKKLPADGDVFVTDIFETPRYYYLRMMLNGKYYVASVEKQNGITLVEQCDIPDTKVSNLADFNIQLGLVGTKGYKQFPIWGRVLGNNLVQVVTPYELEMFKEQTKIVIPQELQTKNADANPIFIIYKLVN</sequence>
<dbReference type="Pfam" id="PF17170">
    <property type="entry name" value="DUF5128"/>
    <property type="match status" value="1"/>
</dbReference>
<evidence type="ECO:0008006" key="2">
    <source>
        <dbReference type="Google" id="ProtNLM"/>
    </source>
</evidence>
<organism evidence="1">
    <name type="scientific">bioreactor metagenome</name>
    <dbReference type="NCBI Taxonomy" id="1076179"/>
    <lineage>
        <taxon>unclassified sequences</taxon>
        <taxon>metagenomes</taxon>
        <taxon>ecological metagenomes</taxon>
    </lineage>
</organism>
<comment type="caution">
    <text evidence="1">The sequence shown here is derived from an EMBL/GenBank/DDBJ whole genome shotgun (WGS) entry which is preliminary data.</text>
</comment>
<dbReference type="Gene3D" id="2.120.10.30">
    <property type="entry name" value="TolB, C-terminal domain"/>
    <property type="match status" value="1"/>
</dbReference>
<accession>A0A644XZR8</accession>
<reference evidence="1" key="1">
    <citation type="submission" date="2019-08" db="EMBL/GenBank/DDBJ databases">
        <authorList>
            <person name="Kucharzyk K."/>
            <person name="Murdoch R.W."/>
            <person name="Higgins S."/>
            <person name="Loffler F."/>
        </authorList>
    </citation>
    <scope>NUCLEOTIDE SEQUENCE</scope>
</reference>
<gene>
    <name evidence="1" type="ORF">SDC9_67722</name>
</gene>
<dbReference type="PROSITE" id="PS51257">
    <property type="entry name" value="PROKAR_LIPOPROTEIN"/>
    <property type="match status" value="1"/>
</dbReference>
<dbReference type="AlphaFoldDB" id="A0A644XZR8"/>
<proteinExistence type="predicted"/>
<name>A0A644XZR8_9ZZZZ</name>
<dbReference type="InterPro" id="IPR011042">
    <property type="entry name" value="6-blade_b-propeller_TolB-like"/>
</dbReference>